<comment type="similarity">
    <text evidence="1">Belongs to the carbohydrate kinase pfkB family.</text>
</comment>
<comment type="cofactor">
    <cofactor evidence="12">
        <name>Mg(2+)</name>
        <dbReference type="ChEBI" id="CHEBI:18420"/>
    </cofactor>
    <text evidence="12">Requires a divalent cation, most likely magnesium in vivo, as an electrophilic catalyst to aid phosphoryl group transfer. It is the chelate of the metal and the nucleotide that is the actual substrate.</text>
</comment>
<keyword evidence="4 12" id="KW-0808">Transferase</keyword>
<dbReference type="InterPro" id="IPR029056">
    <property type="entry name" value="Ribokinase-like"/>
</dbReference>
<comment type="caution">
    <text evidence="12">Lacks conserved residue(s) required for the propagation of feature annotation.</text>
</comment>
<keyword evidence="11 12" id="KW-0119">Carbohydrate metabolism</keyword>
<feature type="binding site" evidence="12">
    <location>
        <position position="266"/>
    </location>
    <ligand>
        <name>K(+)</name>
        <dbReference type="ChEBI" id="CHEBI:29103"/>
    </ligand>
</feature>
<evidence type="ECO:0000256" key="12">
    <source>
        <dbReference type="HAMAP-Rule" id="MF_01987"/>
    </source>
</evidence>
<dbReference type="PROSITE" id="PS00584">
    <property type="entry name" value="PFKB_KINASES_2"/>
    <property type="match status" value="1"/>
</dbReference>
<feature type="active site" description="Proton acceptor" evidence="12">
    <location>
        <position position="236"/>
    </location>
</feature>
<feature type="binding site" evidence="12">
    <location>
        <position position="230"/>
    </location>
    <ligand>
        <name>K(+)</name>
        <dbReference type="ChEBI" id="CHEBI:29103"/>
    </ligand>
</feature>
<feature type="domain" description="Carbohydrate kinase PfkB" evidence="13">
    <location>
        <begin position="2"/>
        <end position="275"/>
    </location>
</feature>
<keyword evidence="6 12" id="KW-0547">Nucleotide-binding</keyword>
<keyword evidence="9 12" id="KW-0460">Magnesium</keyword>
<dbReference type="EC" id="2.7.1.15" evidence="2 12"/>
<evidence type="ECO:0000256" key="6">
    <source>
        <dbReference type="ARBA" id="ARBA00022741"/>
    </source>
</evidence>
<proteinExistence type="inferred from homology"/>
<dbReference type="PRINTS" id="PR00990">
    <property type="entry name" value="RIBOKINASE"/>
</dbReference>
<feature type="binding site" evidence="12">
    <location>
        <position position="173"/>
    </location>
    <ligand>
        <name>ATP</name>
        <dbReference type="ChEBI" id="CHEBI:30616"/>
    </ligand>
</feature>
<dbReference type="KEGG" id="aman:B6F84_09340"/>
<dbReference type="InterPro" id="IPR002139">
    <property type="entry name" value="Ribo/fructo_kinase"/>
</dbReference>
<evidence type="ECO:0000256" key="2">
    <source>
        <dbReference type="ARBA" id="ARBA00012035"/>
    </source>
</evidence>
<gene>
    <name evidence="12" type="primary">rbsK</name>
    <name evidence="14" type="ORF">B6F84_09340</name>
</gene>
<feature type="binding site" evidence="12">
    <location>
        <position position="271"/>
    </location>
    <ligand>
        <name>K(+)</name>
        <dbReference type="ChEBI" id="CHEBI:29103"/>
    </ligand>
</feature>
<dbReference type="Proteomes" id="UP000193404">
    <property type="component" value="Chromosome"/>
</dbReference>
<organism evidence="14 15">
    <name type="scientific">Acidianus manzaensis</name>
    <dbReference type="NCBI Taxonomy" id="282676"/>
    <lineage>
        <taxon>Archaea</taxon>
        <taxon>Thermoproteota</taxon>
        <taxon>Thermoprotei</taxon>
        <taxon>Sulfolobales</taxon>
        <taxon>Sulfolobaceae</taxon>
        <taxon>Acidianus</taxon>
    </lineage>
</organism>
<keyword evidence="10 12" id="KW-0630">Potassium</keyword>
<dbReference type="SUPFAM" id="SSF53613">
    <property type="entry name" value="Ribokinase-like"/>
    <property type="match status" value="1"/>
</dbReference>
<comment type="catalytic activity">
    <reaction evidence="12">
        <text>D-ribose + ATP = D-ribose 5-phosphate + ADP + H(+)</text>
        <dbReference type="Rhea" id="RHEA:13697"/>
        <dbReference type="ChEBI" id="CHEBI:15378"/>
        <dbReference type="ChEBI" id="CHEBI:30616"/>
        <dbReference type="ChEBI" id="CHEBI:47013"/>
        <dbReference type="ChEBI" id="CHEBI:78346"/>
        <dbReference type="ChEBI" id="CHEBI:456216"/>
        <dbReference type="EC" id="2.7.1.15"/>
    </reaction>
</comment>
<dbReference type="GeneID" id="41591126"/>
<feature type="binding site" evidence="12">
    <location>
        <begin position="37"/>
        <end position="41"/>
    </location>
    <ligand>
        <name>substrate</name>
    </ligand>
</feature>
<dbReference type="EMBL" id="CP020477">
    <property type="protein sequence ID" value="ARM76206.1"/>
    <property type="molecule type" value="Genomic_DNA"/>
</dbReference>
<evidence type="ECO:0000313" key="14">
    <source>
        <dbReference type="EMBL" id="ARM76206.1"/>
    </source>
</evidence>
<dbReference type="GO" id="GO:0005524">
    <property type="term" value="F:ATP binding"/>
    <property type="evidence" value="ECO:0007669"/>
    <property type="project" value="UniProtKB-UniRule"/>
</dbReference>
<feature type="binding site" evidence="12">
    <location>
        <begin position="235"/>
        <end position="236"/>
    </location>
    <ligand>
        <name>ATP</name>
        <dbReference type="ChEBI" id="CHEBI:30616"/>
    </ligand>
</feature>
<dbReference type="GO" id="GO:0046872">
    <property type="term" value="F:metal ion binding"/>
    <property type="evidence" value="ECO:0007669"/>
    <property type="project" value="UniProtKB-KW"/>
</dbReference>
<keyword evidence="5 12" id="KW-0479">Metal-binding</keyword>
<evidence type="ECO:0000259" key="13">
    <source>
        <dbReference type="Pfam" id="PF00294"/>
    </source>
</evidence>
<dbReference type="InterPro" id="IPR002173">
    <property type="entry name" value="Carboh/pur_kinase_PfkB_CS"/>
</dbReference>
<feature type="binding site" evidence="12">
    <location>
        <position position="236"/>
    </location>
    <ligand>
        <name>substrate</name>
    </ligand>
</feature>
<protein>
    <recommendedName>
        <fullName evidence="3 12">Ribokinase</fullName>
        <shortName evidence="12">RK</shortName>
        <ecNumber evidence="2 12">2.7.1.15</ecNumber>
    </recommendedName>
</protein>
<dbReference type="Gene3D" id="3.40.1190.20">
    <property type="match status" value="1"/>
</dbReference>
<reference evidence="14 15" key="1">
    <citation type="submission" date="2017-03" db="EMBL/GenBank/DDBJ databases">
        <title>Sulfur activation and transportation mechanism of thermophilic Archaea Acidianus manzaensis YN-25.</title>
        <authorList>
            <person name="Ma Y."/>
            <person name="Yang Y."/>
            <person name="Xia J."/>
        </authorList>
    </citation>
    <scope>NUCLEOTIDE SEQUENCE [LARGE SCALE GENOMIC DNA]</scope>
    <source>
        <strain evidence="14 15">YN-25</strain>
    </source>
</reference>
<dbReference type="UniPathway" id="UPA00916">
    <property type="reaction ID" value="UER00889"/>
</dbReference>
<keyword evidence="12" id="KW-0963">Cytoplasm</keyword>
<evidence type="ECO:0000313" key="15">
    <source>
        <dbReference type="Proteomes" id="UP000193404"/>
    </source>
</evidence>
<dbReference type="STRING" id="282676.B6F84_09340"/>
<dbReference type="GO" id="GO:0004747">
    <property type="term" value="F:ribokinase activity"/>
    <property type="evidence" value="ECO:0007669"/>
    <property type="project" value="UniProtKB-UniRule"/>
</dbReference>
<feature type="binding site" evidence="12">
    <location>
        <position position="132"/>
    </location>
    <ligand>
        <name>substrate</name>
    </ligand>
</feature>
<evidence type="ECO:0000256" key="1">
    <source>
        <dbReference type="ARBA" id="ARBA00005380"/>
    </source>
</evidence>
<dbReference type="CDD" id="cd01174">
    <property type="entry name" value="ribokinase"/>
    <property type="match status" value="1"/>
</dbReference>
<feature type="binding site" evidence="12">
    <location>
        <position position="232"/>
    </location>
    <ligand>
        <name>K(+)</name>
        <dbReference type="ChEBI" id="CHEBI:29103"/>
    </ligand>
</feature>
<dbReference type="OrthoDB" id="26949at2157"/>
<feature type="binding site" evidence="12">
    <location>
        <begin position="204"/>
        <end position="209"/>
    </location>
    <ligand>
        <name>ATP</name>
        <dbReference type="ChEBI" id="CHEBI:30616"/>
    </ligand>
</feature>
<comment type="pathway">
    <text evidence="12">Carbohydrate metabolism; D-ribose degradation; D-ribose 5-phosphate from beta-D-ribopyranose: step 2/2.</text>
</comment>
<dbReference type="GO" id="GO:0019303">
    <property type="term" value="P:D-ribose catabolic process"/>
    <property type="evidence" value="ECO:0007669"/>
    <property type="project" value="UniProtKB-UniRule"/>
</dbReference>
<dbReference type="RefSeq" id="WP_148691990.1">
    <property type="nucleotide sequence ID" value="NZ_CP020477.1"/>
</dbReference>
<dbReference type="InterPro" id="IPR011611">
    <property type="entry name" value="PfkB_dom"/>
</dbReference>
<feature type="binding site" evidence="12">
    <location>
        <begin position="9"/>
        <end position="11"/>
    </location>
    <ligand>
        <name>substrate</name>
    </ligand>
</feature>
<comment type="subcellular location">
    <subcellularLocation>
        <location evidence="12">Cytoplasm</location>
    </subcellularLocation>
</comment>
<evidence type="ECO:0000256" key="5">
    <source>
        <dbReference type="ARBA" id="ARBA00022723"/>
    </source>
</evidence>
<sequence>MITVVGSYNRDIIIKVDEFPNSGETIFAKEILHSHGGKGSNQAVSASRLGSNVRLIAAVGDDDLGREAIKFWKEEKIDISKIKTKKNSKTGTAYILVNKRGDTMIIVNRGANFELSEEDIDDADGILLTQMEIREKVVKKALQSFNGLKILNPAPAIIKDISILNLVDILTPNEIEFKELTNADDIEYGLEILLKKVKMAVIITLGERGALIATKQKRILIPAPKVKPVDTTGAGDVFNAALAHYLEKNEDLETSVQFANKIASYSVTTFGAIGPRLEEVKKILEESENEK</sequence>
<dbReference type="InterPro" id="IPR011877">
    <property type="entry name" value="Ribokinase"/>
</dbReference>
<evidence type="ECO:0000256" key="10">
    <source>
        <dbReference type="ARBA" id="ARBA00022958"/>
    </source>
</evidence>
<keyword evidence="7 12" id="KW-0418">Kinase</keyword>
<dbReference type="Pfam" id="PF00294">
    <property type="entry name" value="PfkB"/>
    <property type="match status" value="1"/>
</dbReference>
<evidence type="ECO:0000256" key="7">
    <source>
        <dbReference type="ARBA" id="ARBA00022777"/>
    </source>
</evidence>
<dbReference type="PANTHER" id="PTHR10584:SF166">
    <property type="entry name" value="RIBOKINASE"/>
    <property type="match status" value="1"/>
</dbReference>
<keyword evidence="15" id="KW-1185">Reference proteome</keyword>
<evidence type="ECO:0000256" key="8">
    <source>
        <dbReference type="ARBA" id="ARBA00022840"/>
    </source>
</evidence>
<evidence type="ECO:0000256" key="11">
    <source>
        <dbReference type="ARBA" id="ARBA00023277"/>
    </source>
</evidence>
<keyword evidence="8 12" id="KW-0067">ATP-binding</keyword>
<dbReference type="GO" id="GO:0005737">
    <property type="term" value="C:cytoplasm"/>
    <property type="evidence" value="ECO:0007669"/>
    <property type="project" value="UniProtKB-SubCell"/>
</dbReference>
<dbReference type="NCBIfam" id="TIGR02152">
    <property type="entry name" value="D_ribokin_bact"/>
    <property type="match status" value="1"/>
</dbReference>
<evidence type="ECO:0000256" key="3">
    <source>
        <dbReference type="ARBA" id="ARBA00016943"/>
    </source>
</evidence>
<dbReference type="PANTHER" id="PTHR10584">
    <property type="entry name" value="SUGAR KINASE"/>
    <property type="match status" value="1"/>
</dbReference>
<evidence type="ECO:0000256" key="4">
    <source>
        <dbReference type="ARBA" id="ARBA00022679"/>
    </source>
</evidence>
<feature type="binding site" evidence="12">
    <location>
        <position position="269"/>
    </location>
    <ligand>
        <name>K(+)</name>
        <dbReference type="ChEBI" id="CHEBI:29103"/>
    </ligand>
</feature>
<name>A0A1W6K104_9CREN</name>
<comment type="similarity">
    <text evidence="12">Belongs to the carbohydrate kinase PfkB family. Ribokinase subfamily.</text>
</comment>
<comment type="subunit">
    <text evidence="12">Homodimer.</text>
</comment>
<accession>A0A1W6K104</accession>
<comment type="activity regulation">
    <text evidence="12">Activated by a monovalent cation that binds near, but not in, the active site. The most likely occupant of the site in vivo is potassium. Ion binding induces a conformational change that may alter substrate affinity.</text>
</comment>
<evidence type="ECO:0000256" key="9">
    <source>
        <dbReference type="ARBA" id="ARBA00022842"/>
    </source>
</evidence>
<dbReference type="AlphaFoldDB" id="A0A1W6K104"/>
<feature type="binding site" evidence="12">
    <location>
        <position position="260"/>
    </location>
    <ligand>
        <name>ATP</name>
        <dbReference type="ChEBI" id="CHEBI:30616"/>
    </ligand>
</feature>
<dbReference type="HAMAP" id="MF_01987">
    <property type="entry name" value="Ribokinase"/>
    <property type="match status" value="1"/>
</dbReference>
<comment type="function">
    <text evidence="12">Catalyzes the phosphorylation of ribose at O-5 in a reaction requiring ATP and magnesium. The resulting D-ribose-5-phosphate can then be used either for sythesis of nucleotides, histidine, and tryptophan, or as a component of the pentose phosphate pathway.</text>
</comment>